<feature type="binding site" evidence="7">
    <location>
        <position position="230"/>
    </location>
    <ligand>
        <name>urate</name>
        <dbReference type="ChEBI" id="CHEBI:17775"/>
    </ligand>
</feature>
<feature type="binding site" evidence="7">
    <location>
        <position position="257"/>
    </location>
    <ligand>
        <name>5-hydroxyisourate</name>
        <dbReference type="ChEBI" id="CHEBI:18072"/>
    </ligand>
</feature>
<dbReference type="SUPFAM" id="SSF55620">
    <property type="entry name" value="Tetrahydrobiopterin biosynthesis enzymes-like"/>
    <property type="match status" value="2"/>
</dbReference>
<dbReference type="Pfam" id="PF01014">
    <property type="entry name" value="Uricase"/>
    <property type="match status" value="2"/>
</dbReference>
<feature type="binding site" evidence="7">
    <location>
        <position position="257"/>
    </location>
    <ligand>
        <name>urate</name>
        <dbReference type="ChEBI" id="CHEBI:17775"/>
    </ligand>
</feature>
<keyword evidence="11" id="KW-1185">Reference proteome</keyword>
<feature type="binding site" evidence="7">
    <location>
        <position position="60"/>
    </location>
    <ligand>
        <name>urate</name>
        <dbReference type="ChEBI" id="CHEBI:17775"/>
    </ligand>
</feature>
<feature type="active site" description="Charge relay system" evidence="6">
    <location>
        <position position="13"/>
    </location>
</feature>
<name>A0A0G4J752_PLABS</name>
<reference evidence="9 11" key="1">
    <citation type="submission" date="2015-02" db="EMBL/GenBank/DDBJ databases">
        <authorList>
            <person name="Chooi Y.-H."/>
        </authorList>
    </citation>
    <scope>NUCLEOTIDE SEQUENCE [LARGE SCALE GENOMIC DNA]</scope>
    <source>
        <strain evidence="9">E3</strain>
    </source>
</reference>
<dbReference type="EC" id="1.7.3.3" evidence="5 8"/>
<evidence type="ECO:0000256" key="6">
    <source>
        <dbReference type="PIRSR" id="PIRSR000241-1"/>
    </source>
</evidence>
<dbReference type="EMBL" id="OVEO01000004">
    <property type="protein sequence ID" value="SPQ95674.1"/>
    <property type="molecule type" value="Genomic_DNA"/>
</dbReference>
<comment type="subcellular location">
    <subcellularLocation>
        <location evidence="5">Peroxisome</location>
    </subcellularLocation>
</comment>
<dbReference type="EMBL" id="CDSF01000144">
    <property type="protein sequence ID" value="CEP03443.1"/>
    <property type="molecule type" value="Genomic_DNA"/>
</dbReference>
<dbReference type="OMA" id="ATMYKMS"/>
<comment type="pathway">
    <text evidence="1 5">Purine metabolism; urate degradation; (S)-allantoin from urate: step 1/3.</text>
</comment>
<feature type="binding site" evidence="7">
    <location>
        <position position="59"/>
    </location>
    <ligand>
        <name>urate</name>
        <dbReference type="ChEBI" id="CHEBI:17775"/>
    </ligand>
</feature>
<evidence type="ECO:0000256" key="5">
    <source>
        <dbReference type="PIRNR" id="PIRNR000241"/>
    </source>
</evidence>
<feature type="binding site" evidence="7">
    <location>
        <position position="178"/>
    </location>
    <ligand>
        <name>5-hydroxyisourate</name>
        <dbReference type="ChEBI" id="CHEBI:18072"/>
    </ligand>
</feature>
<evidence type="ECO:0000313" key="12">
    <source>
        <dbReference type="Proteomes" id="UP000290189"/>
    </source>
</evidence>
<dbReference type="AlphaFoldDB" id="A0A0G4J752"/>
<dbReference type="UniPathway" id="UPA00394">
    <property type="reaction ID" value="UER00650"/>
</dbReference>
<dbReference type="STRING" id="37360.A0A0G4J752"/>
<dbReference type="PRINTS" id="PR00093">
    <property type="entry name" value="URICASE"/>
</dbReference>
<dbReference type="GO" id="GO:0005777">
    <property type="term" value="C:peroxisome"/>
    <property type="evidence" value="ECO:0007669"/>
    <property type="project" value="UniProtKB-SubCell"/>
</dbReference>
<feature type="binding site" evidence="7">
    <location>
        <position position="230"/>
    </location>
    <ligand>
        <name>5-hydroxyisourate</name>
        <dbReference type="ChEBI" id="CHEBI:18072"/>
    </ligand>
</feature>
<reference evidence="10 12" key="2">
    <citation type="submission" date="2018-03" db="EMBL/GenBank/DDBJ databases">
        <authorList>
            <person name="Fogelqvist J."/>
        </authorList>
    </citation>
    <scope>NUCLEOTIDE SEQUENCE [LARGE SCALE GENOMIC DNA]</scope>
</reference>
<keyword evidence="3 5" id="KW-0659">Purine metabolism</keyword>
<feature type="binding site" evidence="7">
    <location>
        <position position="60"/>
    </location>
    <ligand>
        <name>5-hydroxyisourate</name>
        <dbReference type="ChEBI" id="CHEBI:18072"/>
    </ligand>
</feature>
<feature type="active site" description="Charge relay system" evidence="6">
    <location>
        <position position="259"/>
    </location>
</feature>
<protein>
    <recommendedName>
        <fullName evidence="5 8">Uricase</fullName>
        <ecNumber evidence="5 8">1.7.3.3</ecNumber>
    </recommendedName>
    <alternativeName>
        <fullName evidence="5">Urate oxidase</fullName>
    </alternativeName>
</protein>
<gene>
    <name evidence="9" type="ORF">PBRA_003203</name>
    <name evidence="10" type="ORF">PLBR_LOCUS2889</name>
</gene>
<dbReference type="OrthoDB" id="9992118at2759"/>
<feature type="binding site" evidence="7">
    <location>
        <position position="231"/>
    </location>
    <ligand>
        <name>5-hydroxyisourate</name>
        <dbReference type="ChEBI" id="CHEBI:18072"/>
    </ligand>
</feature>
<dbReference type="PANTHER" id="PTHR42874">
    <property type="entry name" value="URICASE"/>
    <property type="match status" value="1"/>
</dbReference>
<evidence type="ECO:0000313" key="11">
    <source>
        <dbReference type="Proteomes" id="UP000039324"/>
    </source>
</evidence>
<comment type="similarity">
    <text evidence="2 5 8">Belongs to the uricase family.</text>
</comment>
<feature type="binding site" evidence="7">
    <location>
        <position position="257"/>
    </location>
    <ligand>
        <name>O2</name>
        <dbReference type="ChEBI" id="CHEBI:15379"/>
    </ligand>
</feature>
<evidence type="ECO:0000256" key="7">
    <source>
        <dbReference type="PIRSR" id="PIRSR000241-2"/>
    </source>
</evidence>
<dbReference type="PANTHER" id="PTHR42874:SF1">
    <property type="entry name" value="URICASE"/>
    <property type="match status" value="1"/>
</dbReference>
<proteinExistence type="inferred from homology"/>
<feature type="binding site" evidence="7">
    <location>
        <position position="178"/>
    </location>
    <ligand>
        <name>urate</name>
        <dbReference type="ChEBI" id="CHEBI:17775"/>
    </ligand>
</feature>
<dbReference type="NCBIfam" id="TIGR03383">
    <property type="entry name" value="urate_oxi"/>
    <property type="match status" value="1"/>
</dbReference>
<organism evidence="9 11">
    <name type="scientific">Plasmodiophora brassicae</name>
    <name type="common">Clubroot disease agent</name>
    <dbReference type="NCBI Taxonomy" id="37360"/>
    <lineage>
        <taxon>Eukaryota</taxon>
        <taxon>Sar</taxon>
        <taxon>Rhizaria</taxon>
        <taxon>Endomyxa</taxon>
        <taxon>Phytomyxea</taxon>
        <taxon>Plasmodiophorida</taxon>
        <taxon>Plasmodiophoridae</taxon>
        <taxon>Plasmodiophora</taxon>
    </lineage>
</organism>
<feature type="binding site" evidence="7">
    <location>
        <position position="161"/>
    </location>
    <ligand>
        <name>5-hydroxyisourate</name>
        <dbReference type="ChEBI" id="CHEBI:18072"/>
    </ligand>
</feature>
<evidence type="ECO:0000256" key="8">
    <source>
        <dbReference type="RuleBase" id="RU004455"/>
    </source>
</evidence>
<dbReference type="GO" id="GO:0006145">
    <property type="term" value="P:purine nucleobase catabolic process"/>
    <property type="evidence" value="ECO:0007669"/>
    <property type="project" value="TreeGrafter"/>
</dbReference>
<comment type="catalytic activity">
    <reaction evidence="5 8">
        <text>urate + O2 + H2O = 5-hydroxyisourate + H2O2</text>
        <dbReference type="Rhea" id="RHEA:21368"/>
        <dbReference type="ChEBI" id="CHEBI:15377"/>
        <dbReference type="ChEBI" id="CHEBI:15379"/>
        <dbReference type="ChEBI" id="CHEBI:16240"/>
        <dbReference type="ChEBI" id="CHEBI:17775"/>
        <dbReference type="ChEBI" id="CHEBI:18072"/>
        <dbReference type="EC" id="1.7.3.3"/>
    </reaction>
</comment>
<dbReference type="GO" id="GO:0019628">
    <property type="term" value="P:urate catabolic process"/>
    <property type="evidence" value="ECO:0007669"/>
    <property type="project" value="UniProtKB-UniPathway"/>
</dbReference>
<dbReference type="Proteomes" id="UP000290189">
    <property type="component" value="Unassembled WGS sequence"/>
</dbReference>
<sequence>MTGVTLASHCHGKNRVRVMVVDRSRGDRHRVLEMSVRVTVLSESAPAYTDGDNSAVVPTDTIKNTVNAAAKSFTKFTTADAFAFVLADLFLSSYAVISEVRIEIDVKPWDRVNVNGKPHSHGFTRMTDHYDTVDLVATRSSVKLKSGLKDLIVLKTTMSGFEGFAKCSRTTLPEVSDRLLATCVSAQWTYVPTESLRELEFGKIRALVHDTLMKEFFGDPSKGGAYSPSVQKTLYDMGAAVVKSCKEVASVTLSMPNIHYIPMNLAPIGLKFNNDVYLPTDEPHGMISATIVRSKLPSRL</sequence>
<evidence type="ECO:0000313" key="10">
    <source>
        <dbReference type="EMBL" id="SPQ95674.1"/>
    </source>
</evidence>
<feature type="binding site" evidence="7">
    <location>
        <position position="161"/>
    </location>
    <ligand>
        <name>urate</name>
        <dbReference type="ChEBI" id="CHEBI:17775"/>
    </ligand>
</feature>
<evidence type="ECO:0000256" key="1">
    <source>
        <dbReference type="ARBA" id="ARBA00004831"/>
    </source>
</evidence>
<comment type="function">
    <text evidence="5 8">Catalyzes the oxidation of uric acid to 5-hydroxyisourate, which is further processed to form (S)-allantoin.</text>
</comment>
<keyword evidence="10" id="KW-0496">Mitochondrion</keyword>
<keyword evidence="4 5" id="KW-0560">Oxidoreductase</keyword>
<evidence type="ECO:0000313" key="9">
    <source>
        <dbReference type="EMBL" id="CEP03443.1"/>
    </source>
</evidence>
<geneLocation type="mitochondrion" evidence="10"/>
<evidence type="ECO:0000256" key="3">
    <source>
        <dbReference type="ARBA" id="ARBA00022631"/>
    </source>
</evidence>
<dbReference type="PIRSF" id="PIRSF000241">
    <property type="entry name" value="Urate_oxidase"/>
    <property type="match status" value="1"/>
</dbReference>
<keyword evidence="5" id="KW-0576">Peroxisome</keyword>
<dbReference type="InterPro" id="IPR002042">
    <property type="entry name" value="Uricase"/>
</dbReference>
<dbReference type="Proteomes" id="UP000039324">
    <property type="component" value="Unassembled WGS sequence"/>
</dbReference>
<dbReference type="GO" id="GO:0004846">
    <property type="term" value="F:urate oxidase activity"/>
    <property type="evidence" value="ECO:0007669"/>
    <property type="project" value="UniProtKB-EC"/>
</dbReference>
<dbReference type="Gene3D" id="3.10.270.10">
    <property type="entry name" value="Urate Oxidase"/>
    <property type="match status" value="1"/>
</dbReference>
<feature type="active site" description="Charge relay system" evidence="6">
    <location>
        <position position="59"/>
    </location>
</feature>
<accession>A0A0G4J752</accession>
<evidence type="ECO:0000256" key="2">
    <source>
        <dbReference type="ARBA" id="ARBA00009760"/>
    </source>
</evidence>
<feature type="binding site" evidence="7">
    <location>
        <position position="231"/>
    </location>
    <ligand>
        <name>urate</name>
        <dbReference type="ChEBI" id="CHEBI:17775"/>
    </ligand>
</feature>
<evidence type="ECO:0000256" key="4">
    <source>
        <dbReference type="ARBA" id="ARBA00023002"/>
    </source>
</evidence>